<dbReference type="PANTHER" id="PTHR33619">
    <property type="entry name" value="POLYSACCHARIDE EXPORT PROTEIN GFCE-RELATED"/>
    <property type="match status" value="1"/>
</dbReference>
<evidence type="ECO:0000256" key="14">
    <source>
        <dbReference type="ARBA" id="ARBA00023288"/>
    </source>
</evidence>
<evidence type="ECO:0000256" key="2">
    <source>
        <dbReference type="ARBA" id="ARBA00009450"/>
    </source>
</evidence>
<keyword evidence="7" id="KW-0732">Signal</keyword>
<keyword evidence="5" id="KW-0762">Sugar transport</keyword>
<evidence type="ECO:0000256" key="6">
    <source>
        <dbReference type="ARBA" id="ARBA00022692"/>
    </source>
</evidence>
<evidence type="ECO:0000256" key="5">
    <source>
        <dbReference type="ARBA" id="ARBA00022597"/>
    </source>
</evidence>
<evidence type="ECO:0000313" key="17">
    <source>
        <dbReference type="EMBL" id="WBL80298.1"/>
    </source>
</evidence>
<keyword evidence="12" id="KW-0564">Palmitate</keyword>
<dbReference type="InterPro" id="IPR049712">
    <property type="entry name" value="Poly_export"/>
</dbReference>
<name>A0ABY7MRZ0_9BRAD</name>
<comment type="subcellular location">
    <subcellularLocation>
        <location evidence="1">Cell outer membrane</location>
        <topology evidence="1">Multi-pass membrane protein</topology>
    </subcellularLocation>
</comment>
<evidence type="ECO:0000259" key="16">
    <source>
        <dbReference type="Pfam" id="PF22461"/>
    </source>
</evidence>
<dbReference type="InterPro" id="IPR003715">
    <property type="entry name" value="Poly_export_N"/>
</dbReference>
<accession>A0ABY7MRZ0</accession>
<dbReference type="Gene3D" id="3.30.1950.10">
    <property type="entry name" value="wza like domain"/>
    <property type="match status" value="1"/>
</dbReference>
<keyword evidence="9" id="KW-0406">Ion transport</keyword>
<evidence type="ECO:0000256" key="4">
    <source>
        <dbReference type="ARBA" id="ARBA00022452"/>
    </source>
</evidence>
<evidence type="ECO:0000256" key="1">
    <source>
        <dbReference type="ARBA" id="ARBA00004571"/>
    </source>
</evidence>
<keyword evidence="3" id="KW-0813">Transport</keyword>
<evidence type="ECO:0000256" key="7">
    <source>
        <dbReference type="ARBA" id="ARBA00022729"/>
    </source>
</evidence>
<dbReference type="Pfam" id="PF22461">
    <property type="entry name" value="SLBB_2"/>
    <property type="match status" value="1"/>
</dbReference>
<keyword evidence="10" id="KW-0626">Porin</keyword>
<evidence type="ECO:0000256" key="10">
    <source>
        <dbReference type="ARBA" id="ARBA00023114"/>
    </source>
</evidence>
<proteinExistence type="inferred from homology"/>
<keyword evidence="11" id="KW-0472">Membrane</keyword>
<evidence type="ECO:0000256" key="13">
    <source>
        <dbReference type="ARBA" id="ARBA00023237"/>
    </source>
</evidence>
<feature type="domain" description="SLBB" evidence="16">
    <location>
        <begin position="165"/>
        <end position="240"/>
    </location>
</feature>
<keyword evidence="8" id="KW-0625">Polysaccharide transport</keyword>
<dbReference type="Gene3D" id="3.10.560.10">
    <property type="entry name" value="Outer membrane lipoprotein wza domain like"/>
    <property type="match status" value="2"/>
</dbReference>
<dbReference type="RefSeq" id="WP_270167365.1">
    <property type="nucleotide sequence ID" value="NZ_CP089391.1"/>
</dbReference>
<feature type="domain" description="Polysaccharide export protein N-terminal" evidence="15">
    <location>
        <begin position="68"/>
        <end position="158"/>
    </location>
</feature>
<keyword evidence="13" id="KW-0998">Cell outer membrane</keyword>
<gene>
    <name evidence="17" type="ORF">I3J27_07715</name>
</gene>
<dbReference type="EMBL" id="CP089391">
    <property type="protein sequence ID" value="WBL80298.1"/>
    <property type="molecule type" value="Genomic_DNA"/>
</dbReference>
<evidence type="ECO:0000259" key="15">
    <source>
        <dbReference type="Pfam" id="PF02563"/>
    </source>
</evidence>
<organism evidence="17 18">
    <name type="scientific">Bradyrhizobium xenonodulans</name>
    <dbReference type="NCBI Taxonomy" id="2736875"/>
    <lineage>
        <taxon>Bacteria</taxon>
        <taxon>Pseudomonadati</taxon>
        <taxon>Pseudomonadota</taxon>
        <taxon>Alphaproteobacteria</taxon>
        <taxon>Hyphomicrobiales</taxon>
        <taxon>Nitrobacteraceae</taxon>
        <taxon>Bradyrhizobium</taxon>
    </lineage>
</organism>
<evidence type="ECO:0000256" key="9">
    <source>
        <dbReference type="ARBA" id="ARBA00023065"/>
    </source>
</evidence>
<keyword evidence="4" id="KW-1134">Transmembrane beta strand</keyword>
<keyword evidence="6" id="KW-0812">Transmembrane</keyword>
<sequence>MSVLSAVLLSSAGCAIMPMSGPEDHVIKSEHTVNGPEYGLVKLTPTVVDIVREYGPGAIAGSFPDNRPPPSIKFGIGDVVAVSIFEAAAGGLFIPAEAGVRPGNFVSLPNQNVDSAGFISVPYAGAVKANGRTPSEIQQDIVKAIGNRAIEPQVVVSLITQNTSLISVLGEVNAPTRLTANAAGERILDVIARAGGPKGQGWETWVTLERHGKRATVPFGALVYTPANNVWVHPGDTIYVYREPQIFLAFGASGAQGQFPFDMWKINMAQAMAKAGGLLDAQAEPSGVYVYRREPRELAERLGVDCSKFVGPTVPVVYNADFRDPAAYFLATKFDMRDKDVLFAANAATVDTTKFLQFARVVIATANDTIVTANNAQILRINLRQ</sequence>
<evidence type="ECO:0000256" key="12">
    <source>
        <dbReference type="ARBA" id="ARBA00023139"/>
    </source>
</evidence>
<evidence type="ECO:0000256" key="3">
    <source>
        <dbReference type="ARBA" id="ARBA00022448"/>
    </source>
</evidence>
<dbReference type="InterPro" id="IPR054765">
    <property type="entry name" value="SLBB_dom"/>
</dbReference>
<reference evidence="17" key="1">
    <citation type="submission" date="2021-12" db="EMBL/GenBank/DDBJ databases">
        <title>Bradyrhizobium xenonodulans sp. nov.</title>
        <authorList>
            <person name="Claassens R."/>
            <person name="Venter S.N."/>
            <person name="Beukes C.W."/>
            <person name="Stepkowski T."/>
            <person name="Steenkamp E.T."/>
        </authorList>
    </citation>
    <scope>NUCLEOTIDE SEQUENCE</scope>
    <source>
        <strain evidence="17">14AB</strain>
    </source>
</reference>
<evidence type="ECO:0000256" key="8">
    <source>
        <dbReference type="ARBA" id="ARBA00023047"/>
    </source>
</evidence>
<evidence type="ECO:0000256" key="11">
    <source>
        <dbReference type="ARBA" id="ARBA00023136"/>
    </source>
</evidence>
<dbReference type="PANTHER" id="PTHR33619:SF3">
    <property type="entry name" value="POLYSACCHARIDE EXPORT PROTEIN GFCE-RELATED"/>
    <property type="match status" value="1"/>
</dbReference>
<comment type="similarity">
    <text evidence="2">Belongs to the BexD/CtrA/VexA family.</text>
</comment>
<keyword evidence="14" id="KW-0449">Lipoprotein</keyword>
<dbReference type="Proteomes" id="UP001179614">
    <property type="component" value="Chromosome"/>
</dbReference>
<keyword evidence="18" id="KW-1185">Reference proteome</keyword>
<evidence type="ECO:0000313" key="18">
    <source>
        <dbReference type="Proteomes" id="UP001179614"/>
    </source>
</evidence>
<dbReference type="Pfam" id="PF02563">
    <property type="entry name" value="Poly_export"/>
    <property type="match status" value="1"/>
</dbReference>
<protein>
    <submittedName>
        <fullName evidence="17">Polysaccharide export protein</fullName>
    </submittedName>
</protein>